<dbReference type="Pfam" id="PF03235">
    <property type="entry name" value="GmrSD_N"/>
    <property type="match status" value="1"/>
</dbReference>
<reference evidence="4" key="1">
    <citation type="journal article" date="2019" name="Int. J. Syst. Evol. Microbiol.">
        <title>The Global Catalogue of Microorganisms (GCM) 10K type strain sequencing project: providing services to taxonomists for standard genome sequencing and annotation.</title>
        <authorList>
            <consortium name="The Broad Institute Genomics Platform"/>
            <consortium name="The Broad Institute Genome Sequencing Center for Infectious Disease"/>
            <person name="Wu L."/>
            <person name="Ma J."/>
        </authorList>
    </citation>
    <scope>NUCLEOTIDE SEQUENCE [LARGE SCALE GENOMIC DNA]</scope>
    <source>
        <strain evidence="4">JCM 4805</strain>
    </source>
</reference>
<protein>
    <submittedName>
        <fullName evidence="3">DUF262 domain-containing protein</fullName>
    </submittedName>
</protein>
<organism evidence="3 4">
    <name type="scientific">Streptomyces olivaceiscleroticus</name>
    <dbReference type="NCBI Taxonomy" id="68245"/>
    <lineage>
        <taxon>Bacteria</taxon>
        <taxon>Bacillati</taxon>
        <taxon>Actinomycetota</taxon>
        <taxon>Actinomycetes</taxon>
        <taxon>Kitasatosporales</taxon>
        <taxon>Streptomycetaceae</taxon>
        <taxon>Streptomyces</taxon>
    </lineage>
</organism>
<keyword evidence="4" id="KW-1185">Reference proteome</keyword>
<proteinExistence type="predicted"/>
<gene>
    <name evidence="3" type="ORF">GCM10010361_72230</name>
</gene>
<feature type="domain" description="GmrSD restriction endonucleases N-terminal" evidence="2">
    <location>
        <begin position="89"/>
        <end position="239"/>
    </location>
</feature>
<feature type="region of interest" description="Disordered" evidence="1">
    <location>
        <begin position="1"/>
        <end position="49"/>
    </location>
</feature>
<dbReference type="PANTHER" id="PTHR39639">
    <property type="entry name" value="CHROMOSOME 16, WHOLE GENOME SHOTGUN SEQUENCE"/>
    <property type="match status" value="1"/>
</dbReference>
<accession>A0ABP3LA32</accession>
<name>A0ABP3LA32_9ACTN</name>
<evidence type="ECO:0000256" key="1">
    <source>
        <dbReference type="SAM" id="MobiDB-lite"/>
    </source>
</evidence>
<comment type="caution">
    <text evidence="3">The sequence shown here is derived from an EMBL/GenBank/DDBJ whole genome shotgun (WGS) entry which is preliminary data.</text>
</comment>
<dbReference type="EMBL" id="BAAABY010000057">
    <property type="protein sequence ID" value="GAA0496344.1"/>
    <property type="molecule type" value="Genomic_DNA"/>
</dbReference>
<sequence>MVAYANPGMESEDVRRKNRYRKRMPNDMDHPSEGAPSMNGSTEENTDDLTLFGEELEEAGQEADSDLEELSELDFAETSLAPTDWTVETILSQLKETTLDLDPAFQRRDAWTNQRKSKFIESLMLGLPVPQLVLAEADPDEGSYVVIDGKQRLLTLEKFFDRDSEFKLTALTALKKLNGMTLAEIEEDPLLRKYVRRLKNRTIRTVVIRKWPNDSFLHLVFHRLNHQTLPLSAQELRQALSPGQFSTYVDRYAAKSQYINSTLGVKGADFRMRDVELLVRYLGFHFRIEDYAGNLKKFLDETCDIFNKDWASRKEAVAAACEACDQAIAATNAIFGEFSFRRHEAGRYESRFNRAVFDIMTYYFSNPQIAERAIEKSRQVARAFEELSASDPAFANSLKSTTKTIDATSARFSKWGDALSKVLGEELSVPRLAGRRMRIS</sequence>
<dbReference type="PANTHER" id="PTHR39639:SF1">
    <property type="entry name" value="DUF262 DOMAIN-CONTAINING PROTEIN"/>
    <property type="match status" value="1"/>
</dbReference>
<dbReference type="InterPro" id="IPR004919">
    <property type="entry name" value="GmrSD_N"/>
</dbReference>
<dbReference type="Proteomes" id="UP001500909">
    <property type="component" value="Unassembled WGS sequence"/>
</dbReference>
<evidence type="ECO:0000259" key="2">
    <source>
        <dbReference type="Pfam" id="PF03235"/>
    </source>
</evidence>
<evidence type="ECO:0000313" key="3">
    <source>
        <dbReference type="EMBL" id="GAA0496344.1"/>
    </source>
</evidence>
<evidence type="ECO:0000313" key="4">
    <source>
        <dbReference type="Proteomes" id="UP001500909"/>
    </source>
</evidence>